<keyword evidence="3" id="KW-1185">Reference proteome</keyword>
<keyword evidence="1" id="KW-1133">Transmembrane helix</keyword>
<dbReference type="STRING" id="1122209.SAMN02745752_01316"/>
<dbReference type="AlphaFoldDB" id="A0A1K1W883"/>
<feature type="transmembrane region" description="Helical" evidence="1">
    <location>
        <begin position="31"/>
        <end position="49"/>
    </location>
</feature>
<organism evidence="2 3">
    <name type="scientific">Marinospirillum alkaliphilum DSM 21637</name>
    <dbReference type="NCBI Taxonomy" id="1122209"/>
    <lineage>
        <taxon>Bacteria</taxon>
        <taxon>Pseudomonadati</taxon>
        <taxon>Pseudomonadota</taxon>
        <taxon>Gammaproteobacteria</taxon>
        <taxon>Oceanospirillales</taxon>
        <taxon>Oceanospirillaceae</taxon>
        <taxon>Marinospirillum</taxon>
    </lineage>
</organism>
<evidence type="ECO:0000256" key="1">
    <source>
        <dbReference type="SAM" id="Phobius"/>
    </source>
</evidence>
<evidence type="ECO:0000313" key="3">
    <source>
        <dbReference type="Proteomes" id="UP000182350"/>
    </source>
</evidence>
<proteinExistence type="predicted"/>
<feature type="transmembrane region" description="Helical" evidence="1">
    <location>
        <begin position="55"/>
        <end position="72"/>
    </location>
</feature>
<dbReference type="Proteomes" id="UP000182350">
    <property type="component" value="Unassembled WGS sequence"/>
</dbReference>
<evidence type="ECO:0008006" key="4">
    <source>
        <dbReference type="Google" id="ProtNLM"/>
    </source>
</evidence>
<keyword evidence="1" id="KW-0812">Transmembrane</keyword>
<name>A0A1K1W883_9GAMM</name>
<evidence type="ECO:0000313" key="2">
    <source>
        <dbReference type="EMBL" id="SFX33045.1"/>
    </source>
</evidence>
<sequence>MKITYTWTQSQFIRLALYDYELGPQRLRSKLTMALVIVTLAALLLNNLYHRNFEFSIWDLVLVAVGLCWYALRGSIMVRMFTRSFKRSGMEGLELNFDVKEEGINIQVTDRPQQQLEWGQIKRVIRTRDGFLVYPGPMWFPAAKLEDGATTEELAALLQRKVEDYQDQRQHQLKLKDD</sequence>
<dbReference type="OrthoDB" id="6116918at2"/>
<dbReference type="EMBL" id="FPJW01000003">
    <property type="protein sequence ID" value="SFX33045.1"/>
    <property type="molecule type" value="Genomic_DNA"/>
</dbReference>
<reference evidence="2 3" key="1">
    <citation type="submission" date="2016-11" db="EMBL/GenBank/DDBJ databases">
        <authorList>
            <person name="Jaros S."/>
            <person name="Januszkiewicz K."/>
            <person name="Wedrychowicz H."/>
        </authorList>
    </citation>
    <scope>NUCLEOTIDE SEQUENCE [LARGE SCALE GENOMIC DNA]</scope>
    <source>
        <strain evidence="2 3">DSM 21637</strain>
    </source>
</reference>
<gene>
    <name evidence="2" type="ORF">SAMN02745752_01316</name>
</gene>
<accession>A0A1K1W883</accession>
<protein>
    <recommendedName>
        <fullName evidence="4">YcxB-like protein</fullName>
    </recommendedName>
</protein>
<keyword evidence="1" id="KW-0472">Membrane</keyword>
<dbReference type="RefSeq" id="WP_072325546.1">
    <property type="nucleotide sequence ID" value="NZ_FPJW01000003.1"/>
</dbReference>